<dbReference type="GO" id="GO:0015074">
    <property type="term" value="P:DNA integration"/>
    <property type="evidence" value="ECO:0007669"/>
    <property type="project" value="InterPro"/>
</dbReference>
<keyword evidence="3" id="KW-0548">Nucleotidyltransferase</keyword>
<evidence type="ECO:0000256" key="2">
    <source>
        <dbReference type="ARBA" id="ARBA00022679"/>
    </source>
</evidence>
<dbReference type="GO" id="GO:0003676">
    <property type="term" value="F:nucleic acid binding"/>
    <property type="evidence" value="ECO:0007669"/>
    <property type="project" value="InterPro"/>
</dbReference>
<dbReference type="SUPFAM" id="SSF53098">
    <property type="entry name" value="Ribonuclease H-like"/>
    <property type="match status" value="1"/>
</dbReference>
<dbReference type="InterPro" id="IPR036397">
    <property type="entry name" value="RNaseH_sf"/>
</dbReference>
<evidence type="ECO:0000313" key="10">
    <source>
        <dbReference type="Proteomes" id="UP000235965"/>
    </source>
</evidence>
<dbReference type="FunFam" id="3.10.20.370:FF:000001">
    <property type="entry name" value="Retrovirus-related Pol polyprotein from transposon 17.6-like protein"/>
    <property type="match status" value="1"/>
</dbReference>
<dbReference type="EC" id="2.7.7.49" evidence="1"/>
<dbReference type="PROSITE" id="PS50994">
    <property type="entry name" value="INTEGRASE"/>
    <property type="match status" value="1"/>
</dbReference>
<proteinExistence type="predicted"/>
<gene>
    <name evidence="9" type="ORF">B7P43_G10375</name>
</gene>
<reference evidence="9 10" key="1">
    <citation type="submission" date="2017-12" db="EMBL/GenBank/DDBJ databases">
        <title>Hemimetabolous genomes reveal molecular basis of termite eusociality.</title>
        <authorList>
            <person name="Harrison M.C."/>
            <person name="Jongepier E."/>
            <person name="Robertson H.M."/>
            <person name="Arning N."/>
            <person name="Bitard-Feildel T."/>
            <person name="Chao H."/>
            <person name="Childers C.P."/>
            <person name="Dinh H."/>
            <person name="Doddapaneni H."/>
            <person name="Dugan S."/>
            <person name="Gowin J."/>
            <person name="Greiner C."/>
            <person name="Han Y."/>
            <person name="Hu H."/>
            <person name="Hughes D.S.T."/>
            <person name="Huylmans A.-K."/>
            <person name="Kemena C."/>
            <person name="Kremer L.P.M."/>
            <person name="Lee S.L."/>
            <person name="Lopez-Ezquerra A."/>
            <person name="Mallet L."/>
            <person name="Monroy-Kuhn J.M."/>
            <person name="Moser A."/>
            <person name="Murali S.C."/>
            <person name="Muzny D.M."/>
            <person name="Otani S."/>
            <person name="Piulachs M.-D."/>
            <person name="Poelchau M."/>
            <person name="Qu J."/>
            <person name="Schaub F."/>
            <person name="Wada-Katsumata A."/>
            <person name="Worley K.C."/>
            <person name="Xie Q."/>
            <person name="Ylla G."/>
            <person name="Poulsen M."/>
            <person name="Gibbs R.A."/>
            <person name="Schal C."/>
            <person name="Richards S."/>
            <person name="Belles X."/>
            <person name="Korb J."/>
            <person name="Bornberg-Bauer E."/>
        </authorList>
    </citation>
    <scope>NUCLEOTIDE SEQUENCE [LARGE SCALE GENOMIC DNA]</scope>
    <source>
        <tissue evidence="9">Whole body</tissue>
    </source>
</reference>
<dbReference type="GO" id="GO:0016787">
    <property type="term" value="F:hydrolase activity"/>
    <property type="evidence" value="ECO:0007669"/>
    <property type="project" value="UniProtKB-KW"/>
</dbReference>
<dbReference type="Pfam" id="PF17921">
    <property type="entry name" value="Integrase_H2C2"/>
    <property type="match status" value="1"/>
</dbReference>
<keyword evidence="4" id="KW-0540">Nuclease</keyword>
<dbReference type="Proteomes" id="UP000235965">
    <property type="component" value="Unassembled WGS sequence"/>
</dbReference>
<dbReference type="EMBL" id="NEVH01021199">
    <property type="protein sequence ID" value="PNF19945.1"/>
    <property type="molecule type" value="Genomic_DNA"/>
</dbReference>
<dbReference type="InParanoid" id="A0A2J7PUC1"/>
<dbReference type="InterPro" id="IPR001584">
    <property type="entry name" value="Integrase_cat-core"/>
</dbReference>
<protein>
    <recommendedName>
        <fullName evidence="1">RNA-directed DNA polymerase</fullName>
        <ecNumber evidence="1">2.7.7.49</ecNumber>
    </recommendedName>
</protein>
<evidence type="ECO:0000256" key="5">
    <source>
        <dbReference type="ARBA" id="ARBA00022759"/>
    </source>
</evidence>
<comment type="caution">
    <text evidence="9">The sequence shown here is derived from an EMBL/GenBank/DDBJ whole genome shotgun (WGS) entry which is preliminary data.</text>
</comment>
<evidence type="ECO:0000259" key="8">
    <source>
        <dbReference type="PROSITE" id="PS50994"/>
    </source>
</evidence>
<dbReference type="SUPFAM" id="SSF56672">
    <property type="entry name" value="DNA/RNA polymerases"/>
    <property type="match status" value="1"/>
</dbReference>
<dbReference type="GO" id="GO:0003964">
    <property type="term" value="F:RNA-directed DNA polymerase activity"/>
    <property type="evidence" value="ECO:0007669"/>
    <property type="project" value="UniProtKB-KW"/>
</dbReference>
<evidence type="ECO:0000256" key="1">
    <source>
        <dbReference type="ARBA" id="ARBA00012493"/>
    </source>
</evidence>
<dbReference type="PANTHER" id="PTHR37984">
    <property type="entry name" value="PROTEIN CBG26694"/>
    <property type="match status" value="1"/>
</dbReference>
<dbReference type="InterPro" id="IPR041373">
    <property type="entry name" value="RT_RNaseH"/>
</dbReference>
<evidence type="ECO:0000313" key="9">
    <source>
        <dbReference type="EMBL" id="PNF19945.1"/>
    </source>
</evidence>
<dbReference type="Pfam" id="PF00665">
    <property type="entry name" value="rve"/>
    <property type="match status" value="1"/>
</dbReference>
<dbReference type="PANTHER" id="PTHR37984:SF5">
    <property type="entry name" value="PROTEIN NYNRIN-LIKE"/>
    <property type="match status" value="1"/>
</dbReference>
<keyword evidence="2" id="KW-0808">Transferase</keyword>
<dbReference type="AlphaFoldDB" id="A0A2J7PUC1"/>
<evidence type="ECO:0000256" key="6">
    <source>
        <dbReference type="ARBA" id="ARBA00022801"/>
    </source>
</evidence>
<dbReference type="Gene3D" id="3.10.20.370">
    <property type="match status" value="1"/>
</dbReference>
<keyword evidence="5" id="KW-0255">Endonuclease</keyword>
<name>A0A2J7PUC1_9NEOP</name>
<accession>A0A2J7PUC1</accession>
<dbReference type="GO" id="GO:0004519">
    <property type="term" value="F:endonuclease activity"/>
    <property type="evidence" value="ECO:0007669"/>
    <property type="project" value="UniProtKB-KW"/>
</dbReference>
<feature type="domain" description="Integrase catalytic" evidence="8">
    <location>
        <begin position="309"/>
        <end position="467"/>
    </location>
</feature>
<organism evidence="9 10">
    <name type="scientific">Cryptotermes secundus</name>
    <dbReference type="NCBI Taxonomy" id="105785"/>
    <lineage>
        <taxon>Eukaryota</taxon>
        <taxon>Metazoa</taxon>
        <taxon>Ecdysozoa</taxon>
        <taxon>Arthropoda</taxon>
        <taxon>Hexapoda</taxon>
        <taxon>Insecta</taxon>
        <taxon>Pterygota</taxon>
        <taxon>Neoptera</taxon>
        <taxon>Polyneoptera</taxon>
        <taxon>Dictyoptera</taxon>
        <taxon>Blattodea</taxon>
        <taxon>Blattoidea</taxon>
        <taxon>Termitoidae</taxon>
        <taxon>Kalotermitidae</taxon>
        <taxon>Cryptotermitinae</taxon>
        <taxon>Cryptotermes</taxon>
    </lineage>
</organism>
<keyword evidence="10" id="KW-1185">Reference proteome</keyword>
<dbReference type="Pfam" id="PF17917">
    <property type="entry name" value="RT_RNaseH"/>
    <property type="match status" value="1"/>
</dbReference>
<dbReference type="InterPro" id="IPR050951">
    <property type="entry name" value="Retrovirus_Pol_polyprotein"/>
</dbReference>
<keyword evidence="6" id="KW-0378">Hydrolase</keyword>
<sequence>MWTPEKQQAFQRLRDCFANSLHLAHPREGLPYEVYTDASKVGISAVLCQKEETGEISIVSTASRTLTSVEQRYSVCEQELLAVLYALKKFRVYVVGYPITVYSDNQALSFLKRCSLTSDRITRWAMQLQEYDLQIKHISGAKNFFADVLSRNPVGLTPELRRSQQKRLEINVAKIDLGINKTIIKQLKDLVQLQQSDLTLQDIGNKVRLEPDTHADKYSFQQGILCCKNTKLYPYWRVMIPKNLELPIIEYVHQSLGHQGVDKCFDQIAFVFFIKNLGRKLRKYIAGCDICQRTKHPNRAINTEQLAHLPREPGELVAIDLFGPLPTGRGGVKYLLVCLEVFTKHVSLYPLKAATTKSCLRKITTCYIEQVIKPRAILSDHGSQFTSPLWRKTLQELGIMVKYSPIRHPQSNPAERVMKELGKYFRIYCSKTHKQWPELVPYIQTWLNESISQATGYSPVELLGGVVRRELFEQIIQKLPDRSRKEDLPNKILKAYARMKKRAEKRRSRKRLLKNKWEPQIGDPVLVKGQPVSSADQGITGKFQRPYEGPYYIKKLVNPYMYELQNEVGKLKGLYHLSHLKPYILKCQEF</sequence>
<dbReference type="InterPro" id="IPR041588">
    <property type="entry name" value="Integrase_H2C2"/>
</dbReference>
<evidence type="ECO:0000256" key="3">
    <source>
        <dbReference type="ARBA" id="ARBA00022695"/>
    </source>
</evidence>
<dbReference type="InterPro" id="IPR012337">
    <property type="entry name" value="RNaseH-like_sf"/>
</dbReference>
<keyword evidence="7" id="KW-0695">RNA-directed DNA polymerase</keyword>
<evidence type="ECO:0000256" key="4">
    <source>
        <dbReference type="ARBA" id="ARBA00022722"/>
    </source>
</evidence>
<dbReference type="InterPro" id="IPR043502">
    <property type="entry name" value="DNA/RNA_pol_sf"/>
</dbReference>
<dbReference type="GO" id="GO:0042575">
    <property type="term" value="C:DNA polymerase complex"/>
    <property type="evidence" value="ECO:0007669"/>
    <property type="project" value="UniProtKB-ARBA"/>
</dbReference>
<dbReference type="CDD" id="cd09274">
    <property type="entry name" value="RNase_HI_RT_Ty3"/>
    <property type="match status" value="1"/>
</dbReference>
<dbReference type="STRING" id="105785.A0A2J7PUC1"/>
<evidence type="ECO:0000256" key="7">
    <source>
        <dbReference type="ARBA" id="ARBA00022918"/>
    </source>
</evidence>
<dbReference type="OrthoDB" id="6764494at2759"/>
<dbReference type="Gene3D" id="3.30.420.10">
    <property type="entry name" value="Ribonuclease H-like superfamily/Ribonuclease H"/>
    <property type="match status" value="1"/>
</dbReference>
<dbReference type="Gene3D" id="1.10.340.70">
    <property type="match status" value="1"/>
</dbReference>